<proteinExistence type="predicted"/>
<sequence length="641" mass="70712">MPLFRAMMEPRAEKQVVRKRKIRGRGRWEEDDGHPPRLTQLCLRNLAENMKEVWVKDYTDNYMDQYSFRYVMGPFNLLPSELVEELLSVLSSRRELSRAALHLLLIPQLRTLSLGGYSALVTPSLCTLIGTRCQSLHSMDLSGAQQVSAHVQCDLLGCLPSLRSLSLAGTPCDRQVVAVVARHCPALRHLDVSRCRFLPPEGLLCLGGSSYAPPPPLGSLLALDGGFGEGDGVAAVAFLLLSLPWLERVAMEGLGEACGLIHSREFGGTEELTTREGLPSLWEVWRERRQSGRATDTGQISGADVEEIEEEENDNRFSWASESESEDEGTGEETMGDGGGRSDAQMRTRKEIEEDSVEKGREEGVGGAGGEGFTLRLREAQGMSGGTLEAVSQLCPELRSISLDCEEDGPSQGSCLAAGLARWAGQLRVLSVRFPGPLDELLPALRAMKGFLVSLTLEGVRTSSHTPVLELLHACPRLRSLVVHAEPPLAPQEEEEDEEEDRDLPCLPQLCSLSLNFSFDQRQMKTVMSWRSLRGALWCLLSGSPLLERVSLVAVPCPLEPVFQKLLKRPATRPHSPPLQQLCHLSLVRSDISIETALGLMTANRRLSSLDLSGCWAVSLDNMRQLQRTATRRRHITITWT</sequence>
<dbReference type="InterPro" id="IPR006553">
    <property type="entry name" value="Leu-rich_rpt_Cys-con_subtyp"/>
</dbReference>
<dbReference type="Gene3D" id="3.80.10.10">
    <property type="entry name" value="Ribonuclease Inhibitor"/>
    <property type="match status" value="2"/>
</dbReference>
<evidence type="ECO:0000313" key="3">
    <source>
        <dbReference type="Proteomes" id="UP001356427"/>
    </source>
</evidence>
<feature type="compositionally biased region" description="Basic and acidic residues" evidence="1">
    <location>
        <begin position="344"/>
        <end position="364"/>
    </location>
</feature>
<dbReference type="PANTHER" id="PTHR38926">
    <property type="entry name" value="F-BOX DOMAIN CONTAINING PROTEIN, EXPRESSED"/>
    <property type="match status" value="1"/>
</dbReference>
<evidence type="ECO:0000313" key="2">
    <source>
        <dbReference type="EMBL" id="KAK6306635.1"/>
    </source>
</evidence>
<accession>A0AAN8QKR0</accession>
<reference evidence="2 3" key="1">
    <citation type="submission" date="2021-04" db="EMBL/GenBank/DDBJ databases">
        <authorList>
            <person name="De Guttry C."/>
            <person name="Zahm M."/>
            <person name="Klopp C."/>
            <person name="Cabau C."/>
            <person name="Louis A."/>
            <person name="Berthelot C."/>
            <person name="Parey E."/>
            <person name="Roest Crollius H."/>
            <person name="Montfort J."/>
            <person name="Robinson-Rechavi M."/>
            <person name="Bucao C."/>
            <person name="Bouchez O."/>
            <person name="Gislard M."/>
            <person name="Lluch J."/>
            <person name="Milhes M."/>
            <person name="Lampietro C."/>
            <person name="Lopez Roques C."/>
            <person name="Donnadieu C."/>
            <person name="Braasch I."/>
            <person name="Desvignes T."/>
            <person name="Postlethwait J."/>
            <person name="Bobe J."/>
            <person name="Wedekind C."/>
            <person name="Guiguen Y."/>
        </authorList>
    </citation>
    <scope>NUCLEOTIDE SEQUENCE [LARGE SCALE GENOMIC DNA]</scope>
    <source>
        <strain evidence="2">Cs_M1</strain>
        <tissue evidence="2">Blood</tissue>
    </source>
</reference>
<evidence type="ECO:0000256" key="1">
    <source>
        <dbReference type="SAM" id="MobiDB-lite"/>
    </source>
</evidence>
<name>A0AAN8QKR0_9TELE</name>
<feature type="compositionally biased region" description="Acidic residues" evidence="1">
    <location>
        <begin position="323"/>
        <end position="335"/>
    </location>
</feature>
<feature type="compositionally biased region" description="Acidic residues" evidence="1">
    <location>
        <begin position="304"/>
        <end position="313"/>
    </location>
</feature>
<dbReference type="Proteomes" id="UP001356427">
    <property type="component" value="Unassembled WGS sequence"/>
</dbReference>
<dbReference type="InterPro" id="IPR032675">
    <property type="entry name" value="LRR_dom_sf"/>
</dbReference>
<organism evidence="2 3">
    <name type="scientific">Coregonus suidteri</name>
    <dbReference type="NCBI Taxonomy" id="861788"/>
    <lineage>
        <taxon>Eukaryota</taxon>
        <taxon>Metazoa</taxon>
        <taxon>Chordata</taxon>
        <taxon>Craniata</taxon>
        <taxon>Vertebrata</taxon>
        <taxon>Euteleostomi</taxon>
        <taxon>Actinopterygii</taxon>
        <taxon>Neopterygii</taxon>
        <taxon>Teleostei</taxon>
        <taxon>Protacanthopterygii</taxon>
        <taxon>Salmoniformes</taxon>
        <taxon>Salmonidae</taxon>
        <taxon>Coregoninae</taxon>
        <taxon>Coregonus</taxon>
    </lineage>
</organism>
<gene>
    <name evidence="2" type="ORF">J4Q44_G00235600</name>
</gene>
<comment type="caution">
    <text evidence="2">The sequence shown here is derived from an EMBL/GenBank/DDBJ whole genome shotgun (WGS) entry which is preliminary data.</text>
</comment>
<dbReference type="SMART" id="SM00367">
    <property type="entry name" value="LRR_CC"/>
    <property type="match status" value="2"/>
</dbReference>
<keyword evidence="3" id="KW-1185">Reference proteome</keyword>
<dbReference type="AlphaFoldDB" id="A0AAN8QKR0"/>
<protein>
    <submittedName>
        <fullName evidence="2">Uncharacterized protein</fullName>
    </submittedName>
</protein>
<dbReference type="PANTHER" id="PTHR38926:SF72">
    <property type="entry name" value="IM:7136021-RELATED"/>
    <property type="match status" value="1"/>
</dbReference>
<dbReference type="EMBL" id="JAGTTL010000021">
    <property type="protein sequence ID" value="KAK6306635.1"/>
    <property type="molecule type" value="Genomic_DNA"/>
</dbReference>
<dbReference type="SUPFAM" id="SSF52047">
    <property type="entry name" value="RNI-like"/>
    <property type="match status" value="2"/>
</dbReference>
<feature type="region of interest" description="Disordered" evidence="1">
    <location>
        <begin position="292"/>
        <end position="372"/>
    </location>
</feature>